<evidence type="ECO:0000313" key="6">
    <source>
        <dbReference type="Proteomes" id="UP000653305"/>
    </source>
</evidence>
<comment type="subunit">
    <text evidence="2 4">Homodimer.</text>
</comment>
<dbReference type="EMBL" id="BMAC01000953">
    <property type="protein sequence ID" value="GFQ04546.1"/>
    <property type="molecule type" value="Genomic_DNA"/>
</dbReference>
<dbReference type="AlphaFoldDB" id="A0A830DBY1"/>
<sequence>MANTLLNLSFFCISIFLSSIIYQANAESRDDLPDDLSVKLNHKHHKLTKQKLSEFHVYWHDIFSGSHPTAVTIIKSPTGAVTRTSFGQINMIDNLLTKWVDPRSEVVGRAQGLYAFDSLQTRSLLMTMNIVFTGEEYNGSTITILGSNPIFDQVREMPVIGGTGFFQNARGFATSVTWLRKKNKDSTVEYNVYVLI</sequence>
<dbReference type="InterPro" id="IPR044859">
    <property type="entry name" value="Allene_oxi_cyc_Dirigent"/>
</dbReference>
<dbReference type="Proteomes" id="UP000653305">
    <property type="component" value="Unassembled WGS sequence"/>
</dbReference>
<gene>
    <name evidence="5" type="ORF">PHJA_002598500</name>
</gene>
<name>A0A830DBY1_9LAMI</name>
<evidence type="ECO:0000256" key="3">
    <source>
        <dbReference type="ARBA" id="ARBA00022525"/>
    </source>
</evidence>
<comment type="similarity">
    <text evidence="1 4">Belongs to the plant dirigent protein family.</text>
</comment>
<keyword evidence="3 4" id="KW-0964">Secreted</keyword>
<feature type="chain" id="PRO_5033113782" description="Dirigent protein" evidence="4">
    <location>
        <begin position="27"/>
        <end position="196"/>
    </location>
</feature>
<comment type="function">
    <text evidence="4">Dirigent proteins impart stereoselectivity on the phenoxy radical-coupling reaction, yielding optically active lignans from two molecules of coniferyl alcohol in the biosynthesis of lignans, flavonolignans, and alkaloids and thus plays a central role in plant secondary metabolism.</text>
</comment>
<evidence type="ECO:0000256" key="1">
    <source>
        <dbReference type="ARBA" id="ARBA00010746"/>
    </source>
</evidence>
<evidence type="ECO:0000256" key="2">
    <source>
        <dbReference type="ARBA" id="ARBA00011738"/>
    </source>
</evidence>
<dbReference type="Pfam" id="PF03018">
    <property type="entry name" value="Dirigent"/>
    <property type="match status" value="1"/>
</dbReference>
<evidence type="ECO:0000256" key="4">
    <source>
        <dbReference type="RuleBase" id="RU363099"/>
    </source>
</evidence>
<proteinExistence type="inferred from homology"/>
<comment type="subcellular location">
    <subcellularLocation>
        <location evidence="4">Secreted</location>
        <location evidence="4">Extracellular space</location>
        <location evidence="4">Apoplast</location>
    </subcellularLocation>
</comment>
<organism evidence="5 6">
    <name type="scientific">Phtheirospermum japonicum</name>
    <dbReference type="NCBI Taxonomy" id="374723"/>
    <lineage>
        <taxon>Eukaryota</taxon>
        <taxon>Viridiplantae</taxon>
        <taxon>Streptophyta</taxon>
        <taxon>Embryophyta</taxon>
        <taxon>Tracheophyta</taxon>
        <taxon>Spermatophyta</taxon>
        <taxon>Magnoliopsida</taxon>
        <taxon>eudicotyledons</taxon>
        <taxon>Gunneridae</taxon>
        <taxon>Pentapetalae</taxon>
        <taxon>asterids</taxon>
        <taxon>lamiids</taxon>
        <taxon>Lamiales</taxon>
        <taxon>Orobanchaceae</taxon>
        <taxon>Orobanchaceae incertae sedis</taxon>
        <taxon>Phtheirospermum</taxon>
    </lineage>
</organism>
<dbReference type="Gene3D" id="2.40.480.10">
    <property type="entry name" value="Allene oxide cyclase-like"/>
    <property type="match status" value="1"/>
</dbReference>
<evidence type="ECO:0000313" key="5">
    <source>
        <dbReference type="EMBL" id="GFQ04546.1"/>
    </source>
</evidence>
<dbReference type="PANTHER" id="PTHR21495">
    <property type="entry name" value="NUCLEOPORIN-RELATED"/>
    <property type="match status" value="1"/>
</dbReference>
<feature type="signal peptide" evidence="4">
    <location>
        <begin position="1"/>
        <end position="26"/>
    </location>
</feature>
<keyword evidence="6" id="KW-1185">Reference proteome</keyword>
<dbReference type="OrthoDB" id="1864232at2759"/>
<reference evidence="5" key="1">
    <citation type="submission" date="2020-07" db="EMBL/GenBank/DDBJ databases">
        <title>Ethylene signaling mediates host invasion by parasitic plants.</title>
        <authorList>
            <person name="Yoshida S."/>
        </authorList>
    </citation>
    <scope>NUCLEOTIDE SEQUENCE</scope>
    <source>
        <strain evidence="5">Okayama</strain>
    </source>
</reference>
<accession>A0A830DBY1</accession>
<keyword evidence="4" id="KW-0732">Signal</keyword>
<dbReference type="GO" id="GO:0009699">
    <property type="term" value="P:phenylpropanoid biosynthetic process"/>
    <property type="evidence" value="ECO:0007669"/>
    <property type="project" value="UniProtKB-ARBA"/>
</dbReference>
<keyword evidence="4" id="KW-0052">Apoplast</keyword>
<protein>
    <recommendedName>
        <fullName evidence="4">Dirigent protein</fullName>
    </recommendedName>
</protein>
<comment type="caution">
    <text evidence="5">The sequence shown here is derived from an EMBL/GenBank/DDBJ whole genome shotgun (WGS) entry which is preliminary data.</text>
</comment>
<dbReference type="InterPro" id="IPR004265">
    <property type="entry name" value="Dirigent"/>
</dbReference>
<dbReference type="GO" id="GO:0048046">
    <property type="term" value="C:apoplast"/>
    <property type="evidence" value="ECO:0007669"/>
    <property type="project" value="UniProtKB-SubCell"/>
</dbReference>